<accession>A0A518KAK1</accession>
<dbReference type="EMBL" id="CP036349">
    <property type="protein sequence ID" value="QDV74819.1"/>
    <property type="molecule type" value="Genomic_DNA"/>
</dbReference>
<evidence type="ECO:0000313" key="4">
    <source>
        <dbReference type="Proteomes" id="UP000316426"/>
    </source>
</evidence>
<protein>
    <recommendedName>
        <fullName evidence="5">DUF4412 domain-containing protein</fullName>
    </recommendedName>
</protein>
<name>A0A518KAK1_9BACT</name>
<dbReference type="Proteomes" id="UP000316426">
    <property type="component" value="Chromosome"/>
</dbReference>
<evidence type="ECO:0000313" key="3">
    <source>
        <dbReference type="EMBL" id="QDV74819.1"/>
    </source>
</evidence>
<sequence length="336" mass="36488" precursor="true">MLSRISACWRLCAIVLVASPVLVASSARGAEPLVWKWQKGDAARYLMTQSMGMTIQAGAGGQAETSMQQDMLMDWAVEDVSEDGAAVVEQRVERIVMQNKAGAGQEFKYDSDSEDPPAGMAALVAPAFDAMVAHPFQMTMLPTGEITEVTLSDELSKALDNLPGGAVSSDMIKQMSQQASLKFPTEPLAVGDKWTTTAEVTSPAIGKMKVHTTYTYDGVREVDGKTYEAFTPAIEMELGENKGPMAIDFDTKESTGEILFDREKGRVFRSRVLQTVDIRVKMGENEIVNSMKQAVEMRELGKDETPTLGAHAEEEAEVDTETDSEATPTEEPAATE</sequence>
<evidence type="ECO:0000256" key="2">
    <source>
        <dbReference type="SAM" id="SignalP"/>
    </source>
</evidence>
<reference evidence="3 4" key="1">
    <citation type="submission" date="2019-02" db="EMBL/GenBank/DDBJ databases">
        <title>Deep-cultivation of Planctomycetes and their phenomic and genomic characterization uncovers novel biology.</title>
        <authorList>
            <person name="Wiegand S."/>
            <person name="Jogler M."/>
            <person name="Boedeker C."/>
            <person name="Pinto D."/>
            <person name="Vollmers J."/>
            <person name="Rivas-Marin E."/>
            <person name="Kohn T."/>
            <person name="Peeters S.H."/>
            <person name="Heuer A."/>
            <person name="Rast P."/>
            <person name="Oberbeckmann S."/>
            <person name="Bunk B."/>
            <person name="Jeske O."/>
            <person name="Meyerdierks A."/>
            <person name="Storesund J.E."/>
            <person name="Kallscheuer N."/>
            <person name="Luecker S."/>
            <person name="Lage O.M."/>
            <person name="Pohl T."/>
            <person name="Merkel B.J."/>
            <person name="Hornburger P."/>
            <person name="Mueller R.-W."/>
            <person name="Bruemmer F."/>
            <person name="Labrenz M."/>
            <person name="Spormann A.M."/>
            <person name="Op den Camp H."/>
            <person name="Overmann J."/>
            <person name="Amann R."/>
            <person name="Jetten M.S.M."/>
            <person name="Mascher T."/>
            <person name="Medema M.H."/>
            <person name="Devos D.P."/>
            <person name="Kaster A.-K."/>
            <person name="Ovreas L."/>
            <person name="Rohde M."/>
            <person name="Galperin M.Y."/>
            <person name="Jogler C."/>
        </authorList>
    </citation>
    <scope>NUCLEOTIDE SEQUENCE [LARGE SCALE GENOMIC DNA]</scope>
    <source>
        <strain evidence="3 4">Spa11</strain>
    </source>
</reference>
<organism evidence="3 4">
    <name type="scientific">Botrimarina mediterranea</name>
    <dbReference type="NCBI Taxonomy" id="2528022"/>
    <lineage>
        <taxon>Bacteria</taxon>
        <taxon>Pseudomonadati</taxon>
        <taxon>Planctomycetota</taxon>
        <taxon>Planctomycetia</taxon>
        <taxon>Pirellulales</taxon>
        <taxon>Lacipirellulaceae</taxon>
        <taxon>Botrimarina</taxon>
    </lineage>
</organism>
<dbReference type="AlphaFoldDB" id="A0A518KAK1"/>
<feature type="compositionally biased region" description="Low complexity" evidence="1">
    <location>
        <begin position="325"/>
        <end position="336"/>
    </location>
</feature>
<dbReference type="InterPro" id="IPR046230">
    <property type="entry name" value="DUF6263"/>
</dbReference>
<keyword evidence="4" id="KW-1185">Reference proteome</keyword>
<feature type="compositionally biased region" description="Acidic residues" evidence="1">
    <location>
        <begin position="314"/>
        <end position="324"/>
    </location>
</feature>
<proteinExistence type="predicted"/>
<evidence type="ECO:0008006" key="5">
    <source>
        <dbReference type="Google" id="ProtNLM"/>
    </source>
</evidence>
<dbReference type="Pfam" id="PF19777">
    <property type="entry name" value="DUF6263"/>
    <property type="match status" value="1"/>
</dbReference>
<feature type="region of interest" description="Disordered" evidence="1">
    <location>
        <begin position="299"/>
        <end position="336"/>
    </location>
</feature>
<feature type="signal peptide" evidence="2">
    <location>
        <begin position="1"/>
        <end position="29"/>
    </location>
</feature>
<feature type="chain" id="PRO_5022179601" description="DUF4412 domain-containing protein" evidence="2">
    <location>
        <begin position="30"/>
        <end position="336"/>
    </location>
</feature>
<gene>
    <name evidence="3" type="ORF">Spa11_30280</name>
</gene>
<evidence type="ECO:0000256" key="1">
    <source>
        <dbReference type="SAM" id="MobiDB-lite"/>
    </source>
</evidence>
<dbReference type="KEGG" id="bmei:Spa11_30280"/>
<keyword evidence="2" id="KW-0732">Signal</keyword>